<proteinExistence type="inferred from homology"/>
<dbReference type="Gene3D" id="3.40.50.10050">
    <property type="entry name" value="Translation initiation factor IF- 2, domain 3"/>
    <property type="match status" value="1"/>
</dbReference>
<dbReference type="GO" id="GO:0003743">
    <property type="term" value="F:translation initiation factor activity"/>
    <property type="evidence" value="ECO:0007669"/>
    <property type="project" value="UniProtKB-UniRule"/>
</dbReference>
<comment type="similarity">
    <text evidence="1 8 9">Belongs to the TRAFAC class translation factor GTPase superfamily. Classic translation factor GTPase family. IF-2 subfamily.</text>
</comment>
<dbReference type="GO" id="GO:0005525">
    <property type="term" value="F:GTP binding"/>
    <property type="evidence" value="ECO:0007669"/>
    <property type="project" value="UniProtKB-KW"/>
</dbReference>
<dbReference type="InterPro" id="IPR027417">
    <property type="entry name" value="P-loop_NTPase"/>
</dbReference>
<dbReference type="PRINTS" id="PR00315">
    <property type="entry name" value="ELONGATNFCT"/>
</dbReference>
<dbReference type="SUPFAM" id="SSF52540">
    <property type="entry name" value="P-loop containing nucleoside triphosphate hydrolases"/>
    <property type="match status" value="1"/>
</dbReference>
<dbReference type="Proteomes" id="UP001273136">
    <property type="component" value="Unassembled WGS sequence"/>
</dbReference>
<dbReference type="EMBL" id="JAWDKA010000005">
    <property type="protein sequence ID" value="MDV0441877.1"/>
    <property type="molecule type" value="Genomic_DNA"/>
</dbReference>
<dbReference type="Gene3D" id="3.40.50.300">
    <property type="entry name" value="P-loop containing nucleotide triphosphate hydrolases"/>
    <property type="match status" value="1"/>
</dbReference>
<keyword evidence="5 8" id="KW-0648">Protein biosynthesis</keyword>
<keyword evidence="4 8" id="KW-0547">Nucleotide-binding</keyword>
<dbReference type="CDD" id="cd01887">
    <property type="entry name" value="IF2_eIF5B"/>
    <property type="match status" value="1"/>
</dbReference>
<dbReference type="AlphaFoldDB" id="A0AAE4MB43"/>
<comment type="function">
    <text evidence="7 8 9">Function in general translation initiation by promoting the binding of the formylmethionine-tRNA to ribosomes. Seems to function along with eIF-2.</text>
</comment>
<dbReference type="PANTHER" id="PTHR43381">
    <property type="entry name" value="TRANSLATION INITIATION FACTOR IF-2-RELATED"/>
    <property type="match status" value="1"/>
</dbReference>
<keyword evidence="3 8" id="KW-0396">Initiation factor</keyword>
<protein>
    <recommendedName>
        <fullName evidence="2 8">Probable translation initiation factor IF-2</fullName>
    </recommendedName>
</protein>
<keyword evidence="6 8" id="KW-0342">GTP-binding</keyword>
<evidence type="ECO:0000256" key="6">
    <source>
        <dbReference type="ARBA" id="ARBA00023134"/>
    </source>
</evidence>
<dbReference type="NCBIfam" id="TIGR00231">
    <property type="entry name" value="small_GTP"/>
    <property type="match status" value="1"/>
</dbReference>
<dbReference type="InterPro" id="IPR005225">
    <property type="entry name" value="Small_GTP-bd"/>
</dbReference>
<feature type="domain" description="Tr-type G" evidence="10">
    <location>
        <begin position="6"/>
        <end position="221"/>
    </location>
</feature>
<dbReference type="GO" id="GO:0005737">
    <property type="term" value="C:cytoplasm"/>
    <property type="evidence" value="ECO:0007669"/>
    <property type="project" value="TreeGrafter"/>
</dbReference>
<feature type="binding site" evidence="8">
    <location>
        <begin position="15"/>
        <end position="22"/>
    </location>
    <ligand>
        <name>GTP</name>
        <dbReference type="ChEBI" id="CHEBI:37565"/>
    </ligand>
</feature>
<dbReference type="Pfam" id="PF11987">
    <property type="entry name" value="IF-2"/>
    <property type="match status" value="1"/>
</dbReference>
<dbReference type="InterPro" id="IPR000795">
    <property type="entry name" value="T_Tr_GTP-bd_dom"/>
</dbReference>
<dbReference type="InterPro" id="IPR009000">
    <property type="entry name" value="Transl_B-barrel_sf"/>
</dbReference>
<dbReference type="HAMAP" id="MF_00100_A">
    <property type="entry name" value="IF_2_A"/>
    <property type="match status" value="1"/>
</dbReference>
<dbReference type="PANTHER" id="PTHR43381:SF4">
    <property type="entry name" value="EUKARYOTIC TRANSLATION INITIATION FACTOR 5B"/>
    <property type="match status" value="1"/>
</dbReference>
<dbReference type="NCBIfam" id="TIGR00491">
    <property type="entry name" value="aIF-2"/>
    <property type="match status" value="1"/>
</dbReference>
<dbReference type="GO" id="GO:0003924">
    <property type="term" value="F:GTPase activity"/>
    <property type="evidence" value="ECO:0007669"/>
    <property type="project" value="UniProtKB-UniRule"/>
</dbReference>
<evidence type="ECO:0000256" key="3">
    <source>
        <dbReference type="ARBA" id="ARBA00022540"/>
    </source>
</evidence>
<evidence type="ECO:0000256" key="8">
    <source>
        <dbReference type="HAMAP-Rule" id="MF_00100"/>
    </source>
</evidence>
<evidence type="ECO:0000256" key="2">
    <source>
        <dbReference type="ARBA" id="ARBA00020166"/>
    </source>
</evidence>
<dbReference type="Gene3D" id="2.40.30.10">
    <property type="entry name" value="Translation factors"/>
    <property type="match status" value="2"/>
</dbReference>
<name>A0AAE4MB43_9EURY</name>
<evidence type="ECO:0000313" key="12">
    <source>
        <dbReference type="Proteomes" id="UP001273136"/>
    </source>
</evidence>
<comment type="caution">
    <text evidence="11">The sequence shown here is derived from an EMBL/GenBank/DDBJ whole genome shotgun (WGS) entry which is preliminary data.</text>
</comment>
<feature type="binding site" evidence="8">
    <location>
        <begin position="130"/>
        <end position="133"/>
    </location>
    <ligand>
        <name>GTP</name>
        <dbReference type="ChEBI" id="CHEBI:37565"/>
    </ligand>
</feature>
<dbReference type="InterPro" id="IPR015760">
    <property type="entry name" value="TIF_IF2"/>
</dbReference>
<dbReference type="CDD" id="cd03703">
    <property type="entry name" value="aeIF5B_II"/>
    <property type="match status" value="1"/>
</dbReference>
<evidence type="ECO:0000313" key="11">
    <source>
        <dbReference type="EMBL" id="MDV0441877.1"/>
    </source>
</evidence>
<evidence type="ECO:0000256" key="7">
    <source>
        <dbReference type="ARBA" id="ARBA00024852"/>
    </source>
</evidence>
<reference evidence="11" key="1">
    <citation type="submission" date="2023-06" db="EMBL/GenBank/DDBJ databases">
        <title>Genome sequence of Methancorpusculaceae sp. Ag1.</title>
        <authorList>
            <person name="Protasov E."/>
            <person name="Platt K."/>
            <person name="Poehlein A."/>
            <person name="Daniel R."/>
            <person name="Brune A."/>
        </authorList>
    </citation>
    <scope>NUCLEOTIDE SEQUENCE</scope>
    <source>
        <strain evidence="11">Ag1</strain>
    </source>
</reference>
<dbReference type="NCBIfam" id="NF003078">
    <property type="entry name" value="PRK04004.1"/>
    <property type="match status" value="1"/>
</dbReference>
<dbReference type="RefSeq" id="WP_338094281.1">
    <property type="nucleotide sequence ID" value="NZ_JAWDKA010000005.1"/>
</dbReference>
<dbReference type="Pfam" id="PF14578">
    <property type="entry name" value="GTP_EFTU_D4"/>
    <property type="match status" value="1"/>
</dbReference>
<organism evidence="11 12">
    <name type="scientific">Methanorbis furvi</name>
    <dbReference type="NCBI Taxonomy" id="3028299"/>
    <lineage>
        <taxon>Archaea</taxon>
        <taxon>Methanobacteriati</taxon>
        <taxon>Methanobacteriota</taxon>
        <taxon>Stenosarchaea group</taxon>
        <taxon>Methanomicrobia</taxon>
        <taxon>Methanomicrobiales</taxon>
        <taxon>Methanocorpusculaceae</taxon>
        <taxon>Methanorbis</taxon>
    </lineage>
</organism>
<dbReference type="CDD" id="cd16266">
    <property type="entry name" value="IF2_aeIF5B_IV"/>
    <property type="match status" value="1"/>
</dbReference>
<sequence>MTEEHFRTPIVCVLGHVDHGKTSLLDRIRGSRVTAGEAGAITQHIGATLIPIDSIQKISGDLGKMKTSVPGLLFIDTPGHHAFTTLRARGGALADIAILVVDVNEGFKQQTIEALQILRNCKTPFVIAATKIDRIPGWRPQQNAGFLKSYKSQNDRAQTECENRVYELVGKLSDLGFNSERFDRVSDFQRNLVIVPVSSMTGEGIGDLLMVMIGLAQRFLTEGLKMTVEGPGVGTVLEVKEEKGLGTTLDVILYDGIISIGDEIAVAGAEGPIATKVRALLQPRPMKEILVEDRFERVKSVIAAAGVKITAPNLETVIAGSPLRVIRDDRDAVLAKIDQEMQEINVKLSEVGITVRADTIGALEALSKELEGKNIPIMRAEVGPVSRHDLIEISVMKDESYKTVLCFNVPLLPDAEAMIRDGDVDVKVFSNRVIYKLIDEYIAWRDELARAREAKQFETVVLPAKFSILPGCVFRQSGPAVVGVRILGGILRPHVNVSTREGKVVGEIKQIKLNKESIQEAKEGAEVAISIDGVTIGRQIDVGETLYVAVPERHVKVLETEMYSHLNPGTQEALEEYANIFRKTEFFWGK</sequence>
<dbReference type="FunFam" id="3.40.50.300:FF:000112">
    <property type="entry name" value="Eukaryotic translation initiation factor 5B"/>
    <property type="match status" value="1"/>
</dbReference>
<evidence type="ECO:0000256" key="4">
    <source>
        <dbReference type="ARBA" id="ARBA00022741"/>
    </source>
</evidence>
<dbReference type="FunFam" id="2.40.30.10:FF:000013">
    <property type="entry name" value="eukaryotic translation initiation factor 5B"/>
    <property type="match status" value="1"/>
</dbReference>
<accession>A0AAE4MB43</accession>
<feature type="binding site" evidence="8">
    <location>
        <begin position="76"/>
        <end position="80"/>
    </location>
    <ligand>
        <name>GTP</name>
        <dbReference type="ChEBI" id="CHEBI:37565"/>
    </ligand>
</feature>
<dbReference type="Pfam" id="PF00009">
    <property type="entry name" value="GTP_EFTU"/>
    <property type="match status" value="1"/>
</dbReference>
<evidence type="ECO:0000256" key="1">
    <source>
        <dbReference type="ARBA" id="ARBA00007733"/>
    </source>
</evidence>
<dbReference type="InterPro" id="IPR029459">
    <property type="entry name" value="EFTU-type"/>
</dbReference>
<dbReference type="InterPro" id="IPR004544">
    <property type="entry name" value="TF_aIF-2_arc"/>
</dbReference>
<gene>
    <name evidence="8 11" type="primary">infB</name>
    <name evidence="11" type="ORF">McpAg1_10890</name>
</gene>
<evidence type="ECO:0000259" key="10">
    <source>
        <dbReference type="PROSITE" id="PS51722"/>
    </source>
</evidence>
<dbReference type="InterPro" id="IPR036925">
    <property type="entry name" value="TIF_IF2_dom3_sf"/>
</dbReference>
<evidence type="ECO:0000256" key="5">
    <source>
        <dbReference type="ARBA" id="ARBA00022917"/>
    </source>
</evidence>
<dbReference type="SUPFAM" id="SSF50447">
    <property type="entry name" value="Translation proteins"/>
    <property type="match status" value="1"/>
</dbReference>
<dbReference type="SUPFAM" id="SSF52156">
    <property type="entry name" value="Initiation factor IF2/eIF5b, domain 3"/>
    <property type="match status" value="1"/>
</dbReference>
<dbReference type="PROSITE" id="PS51722">
    <property type="entry name" value="G_TR_2"/>
    <property type="match status" value="1"/>
</dbReference>
<keyword evidence="12" id="KW-1185">Reference proteome</keyword>
<evidence type="ECO:0000256" key="9">
    <source>
        <dbReference type="RuleBase" id="RU000644"/>
    </source>
</evidence>
<dbReference type="InterPro" id="IPR023115">
    <property type="entry name" value="TIF_IF2_dom3"/>
</dbReference>